<evidence type="ECO:0000256" key="3">
    <source>
        <dbReference type="ARBA" id="ARBA00022691"/>
    </source>
</evidence>
<dbReference type="EMBL" id="KV425890">
    <property type="protein sequence ID" value="KZW02143.1"/>
    <property type="molecule type" value="Genomic_DNA"/>
</dbReference>
<proteinExistence type="inferred from homology"/>
<dbReference type="InterPro" id="IPR001525">
    <property type="entry name" value="C5_MeTfrase"/>
</dbReference>
<accession>A0A165PGF0</accession>
<dbReference type="PANTHER" id="PTHR46098">
    <property type="entry name" value="TRNA (CYTOSINE(38)-C(5))-METHYLTRANSFERASE"/>
    <property type="match status" value="1"/>
</dbReference>
<comment type="similarity">
    <text evidence="4">Belongs to the class I-like SAM-binding methyltransferase superfamily. C5-methyltransferase family.</text>
</comment>
<dbReference type="Proteomes" id="UP000077266">
    <property type="component" value="Unassembled WGS sequence"/>
</dbReference>
<dbReference type="FunCoup" id="A0A165PGF0">
    <property type="interactions" value="270"/>
</dbReference>
<dbReference type="GO" id="GO:0008168">
    <property type="term" value="F:methyltransferase activity"/>
    <property type="evidence" value="ECO:0007669"/>
    <property type="project" value="UniProtKB-KW"/>
</dbReference>
<evidence type="ECO:0000313" key="5">
    <source>
        <dbReference type="EMBL" id="KZW02143.1"/>
    </source>
</evidence>
<keyword evidence="6" id="KW-1185">Reference proteome</keyword>
<dbReference type="STRING" id="1314781.A0A165PGF0"/>
<dbReference type="InterPro" id="IPR029063">
    <property type="entry name" value="SAM-dependent_MTases_sf"/>
</dbReference>
<keyword evidence="1 4" id="KW-0489">Methyltransferase</keyword>
<reference evidence="5 6" key="1">
    <citation type="journal article" date="2016" name="Mol. Biol. Evol.">
        <title>Comparative Genomics of Early-Diverging Mushroom-Forming Fungi Provides Insights into the Origins of Lignocellulose Decay Capabilities.</title>
        <authorList>
            <person name="Nagy L.G."/>
            <person name="Riley R."/>
            <person name="Tritt A."/>
            <person name="Adam C."/>
            <person name="Daum C."/>
            <person name="Floudas D."/>
            <person name="Sun H."/>
            <person name="Yadav J.S."/>
            <person name="Pangilinan J."/>
            <person name="Larsson K.H."/>
            <person name="Matsuura K."/>
            <person name="Barry K."/>
            <person name="Labutti K."/>
            <person name="Kuo R."/>
            <person name="Ohm R.A."/>
            <person name="Bhattacharya S.S."/>
            <person name="Shirouzu T."/>
            <person name="Yoshinaga Y."/>
            <person name="Martin F.M."/>
            <person name="Grigoriev I.V."/>
            <person name="Hibbett D.S."/>
        </authorList>
    </citation>
    <scope>NUCLEOTIDE SEQUENCE [LARGE SCALE GENOMIC DNA]</scope>
    <source>
        <strain evidence="5 6">HHB12029</strain>
    </source>
</reference>
<dbReference type="SUPFAM" id="SSF53335">
    <property type="entry name" value="S-adenosyl-L-methionine-dependent methyltransferases"/>
    <property type="match status" value="1"/>
</dbReference>
<gene>
    <name evidence="5" type="ORF">EXIGLDRAFT_829690</name>
</gene>
<dbReference type="Pfam" id="PF00145">
    <property type="entry name" value="DNA_methylase"/>
    <property type="match status" value="1"/>
</dbReference>
<dbReference type="Gene3D" id="3.90.120.10">
    <property type="entry name" value="DNA Methylase, subunit A, domain 2"/>
    <property type="match status" value="1"/>
</dbReference>
<dbReference type="PANTHER" id="PTHR46098:SF1">
    <property type="entry name" value="TRNA (CYTOSINE(38)-C(5))-METHYLTRANSFERASE"/>
    <property type="match status" value="1"/>
</dbReference>
<dbReference type="AlphaFoldDB" id="A0A165PGF0"/>
<organism evidence="5 6">
    <name type="scientific">Exidia glandulosa HHB12029</name>
    <dbReference type="NCBI Taxonomy" id="1314781"/>
    <lineage>
        <taxon>Eukaryota</taxon>
        <taxon>Fungi</taxon>
        <taxon>Dikarya</taxon>
        <taxon>Basidiomycota</taxon>
        <taxon>Agaricomycotina</taxon>
        <taxon>Agaricomycetes</taxon>
        <taxon>Auriculariales</taxon>
        <taxon>Exidiaceae</taxon>
        <taxon>Exidia</taxon>
    </lineage>
</organism>
<dbReference type="PROSITE" id="PS51679">
    <property type="entry name" value="SAM_MT_C5"/>
    <property type="match status" value="1"/>
</dbReference>
<protein>
    <submittedName>
        <fullName evidence="5">S-adenosyl-L-methionine-dependent methyltransferase</fullName>
    </submittedName>
</protein>
<dbReference type="InterPro" id="IPR050750">
    <property type="entry name" value="C5-MTase"/>
</dbReference>
<name>A0A165PGF0_EXIGL</name>
<feature type="active site" evidence="4">
    <location>
        <position position="78"/>
    </location>
</feature>
<sequence length="357" mass="39888">MLRALEFYAGIGGLGRALARCNVEDVEVVAAFDHDPSATAVYAHNNPAHPINRGDISRLAADELARFDASVWLLSPPCQPYTVLSPDAKGHADPRASSFHHLMFAVLPELVRKGAHPRYMLVENVVGFKGSVTQAQALSQLTSLGYNHREFLLSPLQFGIPNSRKRYYLLAKHAYLNFDVPPATFEDWKDPRDSHEPEAAIELSHFLDADDAPETAESLVADKVLLKWAHEFDIVLPSARRTCCFTRGYTHLAQGSGSVLQPETRLDTSTTFEEFVDARSAQRLDAVEILRPLRLRYLTPTELLRLFCFLPPQKGGRVFSWPPQISRKTKYKLLGNSVNVLAVTHLLNYLFSEPAAL</sequence>
<dbReference type="GO" id="GO:0032259">
    <property type="term" value="P:methylation"/>
    <property type="evidence" value="ECO:0007669"/>
    <property type="project" value="UniProtKB-KW"/>
</dbReference>
<dbReference type="PRINTS" id="PR00105">
    <property type="entry name" value="C5METTRFRASE"/>
</dbReference>
<dbReference type="InParanoid" id="A0A165PGF0"/>
<evidence type="ECO:0000313" key="6">
    <source>
        <dbReference type="Proteomes" id="UP000077266"/>
    </source>
</evidence>
<keyword evidence="3 4" id="KW-0949">S-adenosyl-L-methionine</keyword>
<keyword evidence="2 4" id="KW-0808">Transferase</keyword>
<evidence type="ECO:0000256" key="4">
    <source>
        <dbReference type="PROSITE-ProRule" id="PRU01016"/>
    </source>
</evidence>
<dbReference type="OrthoDB" id="414133at2759"/>
<dbReference type="GO" id="GO:0005634">
    <property type="term" value="C:nucleus"/>
    <property type="evidence" value="ECO:0007669"/>
    <property type="project" value="TreeGrafter"/>
</dbReference>
<dbReference type="Gene3D" id="3.40.50.150">
    <property type="entry name" value="Vaccinia Virus protein VP39"/>
    <property type="match status" value="1"/>
</dbReference>
<evidence type="ECO:0000256" key="1">
    <source>
        <dbReference type="ARBA" id="ARBA00022603"/>
    </source>
</evidence>
<evidence type="ECO:0000256" key="2">
    <source>
        <dbReference type="ARBA" id="ARBA00022679"/>
    </source>
</evidence>